<evidence type="ECO:0000313" key="1">
    <source>
        <dbReference type="EMBL" id="CAE8611960.1"/>
    </source>
</evidence>
<keyword evidence="2" id="KW-1185">Reference proteome</keyword>
<dbReference type="SUPFAM" id="SSF52047">
    <property type="entry name" value="RNI-like"/>
    <property type="match status" value="1"/>
</dbReference>
<dbReference type="InterPro" id="IPR032675">
    <property type="entry name" value="LRR_dom_sf"/>
</dbReference>
<dbReference type="EMBL" id="CAJNNV010025063">
    <property type="protein sequence ID" value="CAE8611960.1"/>
    <property type="molecule type" value="Genomic_DNA"/>
</dbReference>
<comment type="caution">
    <text evidence="1">The sequence shown here is derived from an EMBL/GenBank/DDBJ whole genome shotgun (WGS) entry which is preliminary data.</text>
</comment>
<dbReference type="AlphaFoldDB" id="A0A813FHL7"/>
<proteinExistence type="predicted"/>
<evidence type="ECO:0000313" key="2">
    <source>
        <dbReference type="Proteomes" id="UP000654075"/>
    </source>
</evidence>
<protein>
    <submittedName>
        <fullName evidence="1">Uncharacterized protein</fullName>
    </submittedName>
</protein>
<dbReference type="OrthoDB" id="424592at2759"/>
<reference evidence="1" key="1">
    <citation type="submission" date="2021-02" db="EMBL/GenBank/DDBJ databases">
        <authorList>
            <person name="Dougan E. K."/>
            <person name="Rhodes N."/>
            <person name="Thang M."/>
            <person name="Chan C."/>
        </authorList>
    </citation>
    <scope>NUCLEOTIDE SEQUENCE</scope>
</reference>
<gene>
    <name evidence="1" type="ORF">PGLA1383_LOCUS29759</name>
</gene>
<name>A0A813FHL7_POLGL</name>
<accession>A0A813FHL7</accession>
<dbReference type="Proteomes" id="UP000654075">
    <property type="component" value="Unassembled WGS sequence"/>
</dbReference>
<dbReference type="Gene3D" id="3.80.10.10">
    <property type="entry name" value="Ribonuclease Inhibitor"/>
    <property type="match status" value="1"/>
</dbReference>
<sequence length="222" mass="24055">MAAQGALIVSGPGGTIEIKGRRRLENAKVFEAMLTDLSNRLTSNLNQHKTIVIADLDISQNKLTHEQFESLFMTLGVAGVKVQRFRMFGCATLNDEVMRVIGEYFRANVTAETAPQEMHLSDCAITAEGFTHLASAIEDTELYPVPAPGGGGKGWALYLRLENNYIDEAAIQEKVDSGLVAPFTKKSTRMSDIAGAAKINLVVMSEKGGYQQRPGEPPAPEA</sequence>
<feature type="non-terminal residue" evidence="1">
    <location>
        <position position="1"/>
    </location>
</feature>
<organism evidence="1 2">
    <name type="scientific">Polarella glacialis</name>
    <name type="common">Dinoflagellate</name>
    <dbReference type="NCBI Taxonomy" id="89957"/>
    <lineage>
        <taxon>Eukaryota</taxon>
        <taxon>Sar</taxon>
        <taxon>Alveolata</taxon>
        <taxon>Dinophyceae</taxon>
        <taxon>Suessiales</taxon>
        <taxon>Suessiaceae</taxon>
        <taxon>Polarella</taxon>
    </lineage>
</organism>